<evidence type="ECO:0008006" key="3">
    <source>
        <dbReference type="Google" id="ProtNLM"/>
    </source>
</evidence>
<reference evidence="1 2" key="1">
    <citation type="submission" date="2015-02" db="EMBL/GenBank/DDBJ databases">
        <title>Complete genome sequence of Kangiella geojedonensis strain YCS-5T.</title>
        <authorList>
            <person name="Kim K.M."/>
        </authorList>
    </citation>
    <scope>NUCLEOTIDE SEQUENCE [LARGE SCALE GENOMIC DNA]</scope>
    <source>
        <strain evidence="1 2">YCS-5</strain>
    </source>
</reference>
<dbReference type="PIRSF" id="PIRSF007028">
    <property type="entry name" value="UCP007028"/>
    <property type="match status" value="1"/>
</dbReference>
<dbReference type="Gene3D" id="3.30.70.100">
    <property type="match status" value="1"/>
</dbReference>
<gene>
    <name evidence="1" type="ORF">TQ33_1448</name>
</gene>
<dbReference type="Pfam" id="PF07237">
    <property type="entry name" value="DUF1428"/>
    <property type="match status" value="1"/>
</dbReference>
<dbReference type="PATRIC" id="fig|914150.5.peg.1466"/>
<dbReference type="InterPro" id="IPR011008">
    <property type="entry name" value="Dimeric_a/b-barrel"/>
</dbReference>
<dbReference type="EMBL" id="CP010975">
    <property type="protein sequence ID" value="AKE52396.1"/>
    <property type="molecule type" value="Genomic_DNA"/>
</dbReference>
<organism evidence="1 2">
    <name type="scientific">Kangiella geojedonensis</name>
    <dbReference type="NCBI Taxonomy" id="914150"/>
    <lineage>
        <taxon>Bacteria</taxon>
        <taxon>Pseudomonadati</taxon>
        <taxon>Pseudomonadota</taxon>
        <taxon>Gammaproteobacteria</taxon>
        <taxon>Kangiellales</taxon>
        <taxon>Kangiellaceae</taxon>
        <taxon>Kangiella</taxon>
    </lineage>
</organism>
<dbReference type="AlphaFoldDB" id="A0A0F6RCX0"/>
<dbReference type="SUPFAM" id="SSF54909">
    <property type="entry name" value="Dimeric alpha+beta barrel"/>
    <property type="match status" value="1"/>
</dbReference>
<dbReference type="RefSeq" id="WP_046561470.1">
    <property type="nucleotide sequence ID" value="NZ_CP010975.1"/>
</dbReference>
<proteinExistence type="predicted"/>
<sequence length="120" mass="13708">MSFYIDGYVLPVPNDKLDEYIEMAKRAGEVWKEYGALKVVEAKADDVPEGKVTSFGQSVQLKEGETVIFSYILYESREARDAINEKVMQDPRLADMMDPKNLPFDGMRMFWGGFTPIVEL</sequence>
<dbReference type="Proteomes" id="UP000034071">
    <property type="component" value="Chromosome"/>
</dbReference>
<dbReference type="HOGENOM" id="CLU_136844_0_0_6"/>
<protein>
    <recommendedName>
        <fullName evidence="3">RNA signal recognition particle 4.5S RNA</fullName>
    </recommendedName>
</protein>
<dbReference type="OrthoDB" id="9792392at2"/>
<keyword evidence="2" id="KW-1185">Reference proteome</keyword>
<dbReference type="STRING" id="914150.TQ33_1448"/>
<evidence type="ECO:0000313" key="2">
    <source>
        <dbReference type="Proteomes" id="UP000034071"/>
    </source>
</evidence>
<dbReference type="InterPro" id="IPR009874">
    <property type="entry name" value="DUF1428"/>
</dbReference>
<evidence type="ECO:0000313" key="1">
    <source>
        <dbReference type="EMBL" id="AKE52396.1"/>
    </source>
</evidence>
<accession>A0A0F6RCX0</accession>
<name>A0A0F6RCX0_9GAMM</name>
<dbReference type="KEGG" id="kge:TQ33_1448"/>